<dbReference type="InterPro" id="IPR002104">
    <property type="entry name" value="Integrase_catalytic"/>
</dbReference>
<dbReference type="AlphaFoldDB" id="A0A6N3EUF1"/>
<dbReference type="GO" id="GO:0003677">
    <property type="term" value="F:DNA binding"/>
    <property type="evidence" value="ECO:0007669"/>
    <property type="project" value="UniProtKB-KW"/>
</dbReference>
<accession>A0A6N3EUF1</accession>
<evidence type="ECO:0000256" key="2">
    <source>
        <dbReference type="ARBA" id="ARBA00023125"/>
    </source>
</evidence>
<evidence type="ECO:0000256" key="1">
    <source>
        <dbReference type="ARBA" id="ARBA00008857"/>
    </source>
</evidence>
<evidence type="ECO:0000313" key="5">
    <source>
        <dbReference type="EMBL" id="VYU42491.1"/>
    </source>
</evidence>
<dbReference type="Gene3D" id="1.10.443.10">
    <property type="entry name" value="Intergrase catalytic core"/>
    <property type="match status" value="1"/>
</dbReference>
<sequence>MKILLRLSSKINMGGMSEIMLSANNRIGDKVVTLRAKSEVYIMPVFFSQEKGIDMSRKKLIAPDVRIWHNEAKEKLDGILSTIAHAEETARKEDMIGDWLKKVVEKHLHPERYQQESSKKSMYDLWEEYLFKKNLSNGRIRGIRVLIRAIARYEGFIRSTEKDRKDFVFDINKVTKDDIGDFMDYLRNEENLSNEYRHIFKVLLERYPSNIEKGKSEIKGRGENTVITLMKKLKAFFNWLYESDKTSNRPFDGFKIGTEKYGTPYYISVDERNLIARTPMPTKHLETQRDIFIFHCFVGCRVSDLIKLTEANITEGILTYTPHKTKDEGEQAVVARVPLHENAVKLIDKYRGTDKKGRLFPFISPQKYNDAIKEIFTIAGITRSVEIRNARTGEMEVCPINEIASSHIARRTFVGNAYRKVSDPNIIGKMSGHVEGSKAFNRYRNIEDETLKNVIDLIG</sequence>
<keyword evidence="3" id="KW-0233">DNA recombination</keyword>
<evidence type="ECO:0000259" key="4">
    <source>
        <dbReference type="PROSITE" id="PS51898"/>
    </source>
</evidence>
<dbReference type="GO" id="GO:0015074">
    <property type="term" value="P:DNA integration"/>
    <property type="evidence" value="ECO:0007669"/>
    <property type="project" value="InterPro"/>
</dbReference>
<organism evidence="5">
    <name type="scientific">Paraprevotella clara</name>
    <dbReference type="NCBI Taxonomy" id="454154"/>
    <lineage>
        <taxon>Bacteria</taxon>
        <taxon>Pseudomonadati</taxon>
        <taxon>Bacteroidota</taxon>
        <taxon>Bacteroidia</taxon>
        <taxon>Bacteroidales</taxon>
        <taxon>Prevotellaceae</taxon>
        <taxon>Paraprevotella</taxon>
    </lineage>
</organism>
<dbReference type="PROSITE" id="PS51898">
    <property type="entry name" value="TYR_RECOMBINASE"/>
    <property type="match status" value="1"/>
</dbReference>
<dbReference type="InterPro" id="IPR050090">
    <property type="entry name" value="Tyrosine_recombinase_XerCD"/>
</dbReference>
<dbReference type="CDD" id="cd01185">
    <property type="entry name" value="INTN1_C_like"/>
    <property type="match status" value="1"/>
</dbReference>
<dbReference type="PANTHER" id="PTHR30349:SF41">
    <property type="entry name" value="INTEGRASE_RECOMBINASE PROTEIN MJ0367-RELATED"/>
    <property type="match status" value="1"/>
</dbReference>
<dbReference type="Gene3D" id="1.10.150.130">
    <property type="match status" value="1"/>
</dbReference>
<dbReference type="InterPro" id="IPR010998">
    <property type="entry name" value="Integrase_recombinase_N"/>
</dbReference>
<comment type="similarity">
    <text evidence="1">Belongs to the 'phage' integrase family.</text>
</comment>
<dbReference type="InterPro" id="IPR011010">
    <property type="entry name" value="DNA_brk_join_enz"/>
</dbReference>
<protein>
    <submittedName>
        <fullName evidence="5">Site-specific tyrosine recombinase XerC</fullName>
    </submittedName>
</protein>
<proteinExistence type="inferred from homology"/>
<evidence type="ECO:0000256" key="3">
    <source>
        <dbReference type="ARBA" id="ARBA00023172"/>
    </source>
</evidence>
<reference evidence="5" key="1">
    <citation type="submission" date="2019-11" db="EMBL/GenBank/DDBJ databases">
        <authorList>
            <person name="Feng L."/>
        </authorList>
    </citation>
    <scope>NUCLEOTIDE SEQUENCE</scope>
    <source>
        <strain evidence="5">PclaraLFYP37</strain>
    </source>
</reference>
<dbReference type="GO" id="GO:0006310">
    <property type="term" value="P:DNA recombination"/>
    <property type="evidence" value="ECO:0007669"/>
    <property type="project" value="UniProtKB-KW"/>
</dbReference>
<dbReference type="InterPro" id="IPR013762">
    <property type="entry name" value="Integrase-like_cat_sf"/>
</dbReference>
<keyword evidence="2" id="KW-0238">DNA-binding</keyword>
<dbReference type="SUPFAM" id="SSF56349">
    <property type="entry name" value="DNA breaking-rejoining enzymes"/>
    <property type="match status" value="1"/>
</dbReference>
<gene>
    <name evidence="5" type="ORF">PCLFYP37_02847</name>
</gene>
<feature type="domain" description="Tyr recombinase" evidence="4">
    <location>
        <begin position="262"/>
        <end position="456"/>
    </location>
</feature>
<dbReference type="EMBL" id="CACRUT010000016">
    <property type="protein sequence ID" value="VYU42491.1"/>
    <property type="molecule type" value="Genomic_DNA"/>
</dbReference>
<dbReference type="PANTHER" id="PTHR30349">
    <property type="entry name" value="PHAGE INTEGRASE-RELATED"/>
    <property type="match status" value="1"/>
</dbReference>
<name>A0A6N3EUF1_9BACT</name>